<name>A0A5J5DBE6_9PERO</name>
<dbReference type="PANTHER" id="PTHR47510">
    <property type="entry name" value="REVERSE TRANSCRIPTASE DOMAIN-CONTAINING PROTEIN"/>
    <property type="match status" value="1"/>
</dbReference>
<dbReference type="AlphaFoldDB" id="A0A5J5DBE6"/>
<sequence>FERSSSESIVTLRETLTPHRGIEIQQTKVTTLLKSAKIEKAAGPDAIYWCTLHCRAKQLLQAFVPHLWKTSTVIPVPKTKAPKYLHEFRTISLTSLVMKCFENILKDTLIPLAVDKLDPLQFAYQAGKGVEDAKLFILDRVNKHLEKLASNARLLFADFSSAFHKIQPQILIERLASYFKRQQFYVNGNISSVIVTNTGSPQGCVLSPLLFILYTDNCRSSWENSYLMKFSDNSSLLFLLQGNQSHHYHALTEFVRWCDESFRDLNVSKTKEPKL</sequence>
<gene>
    <name evidence="2" type="ORF">FQN60_014397</name>
</gene>
<evidence type="ECO:0000313" key="3">
    <source>
        <dbReference type="Proteomes" id="UP000327493"/>
    </source>
</evidence>
<dbReference type="PANTHER" id="PTHR47510:SF3">
    <property type="entry name" value="ENDO_EXONUCLEASE_PHOSPHATASE DOMAIN-CONTAINING PROTEIN"/>
    <property type="match status" value="1"/>
</dbReference>
<accession>A0A5J5DBE6</accession>
<evidence type="ECO:0000259" key="1">
    <source>
        <dbReference type="PROSITE" id="PS50878"/>
    </source>
</evidence>
<reference evidence="2 3" key="1">
    <citation type="submission" date="2019-08" db="EMBL/GenBank/DDBJ databases">
        <title>A chromosome-level genome assembly, high-density linkage maps, and genome scans reveal the genomic architecture of hybrid incompatibilities underlying speciation via character displacement in darters (Percidae: Etheostominae).</title>
        <authorList>
            <person name="Moran R.L."/>
            <person name="Catchen J.M."/>
            <person name="Fuller R.C."/>
        </authorList>
    </citation>
    <scope>NUCLEOTIDE SEQUENCE [LARGE SCALE GENOMIC DNA]</scope>
    <source>
        <strain evidence="2">EspeVRDwgs_2016</strain>
        <tissue evidence="2">Muscle</tissue>
    </source>
</reference>
<evidence type="ECO:0000313" key="2">
    <source>
        <dbReference type="EMBL" id="KAA8590463.1"/>
    </source>
</evidence>
<dbReference type="InterPro" id="IPR043502">
    <property type="entry name" value="DNA/RNA_pol_sf"/>
</dbReference>
<organism evidence="2 3">
    <name type="scientific">Etheostoma spectabile</name>
    <name type="common">orangethroat darter</name>
    <dbReference type="NCBI Taxonomy" id="54343"/>
    <lineage>
        <taxon>Eukaryota</taxon>
        <taxon>Metazoa</taxon>
        <taxon>Chordata</taxon>
        <taxon>Craniata</taxon>
        <taxon>Vertebrata</taxon>
        <taxon>Euteleostomi</taxon>
        <taxon>Actinopterygii</taxon>
        <taxon>Neopterygii</taxon>
        <taxon>Teleostei</taxon>
        <taxon>Neoteleostei</taxon>
        <taxon>Acanthomorphata</taxon>
        <taxon>Eupercaria</taxon>
        <taxon>Perciformes</taxon>
        <taxon>Percoidei</taxon>
        <taxon>Percidae</taxon>
        <taxon>Etheostomatinae</taxon>
        <taxon>Etheostoma</taxon>
    </lineage>
</organism>
<proteinExistence type="predicted"/>
<feature type="domain" description="Reverse transcriptase" evidence="1">
    <location>
        <begin position="57"/>
        <end position="275"/>
    </location>
</feature>
<protein>
    <recommendedName>
        <fullName evidence="1">Reverse transcriptase domain-containing protein</fullName>
    </recommendedName>
</protein>
<dbReference type="PROSITE" id="PS50878">
    <property type="entry name" value="RT_POL"/>
    <property type="match status" value="1"/>
</dbReference>
<dbReference type="EMBL" id="VOFY01000008">
    <property type="protein sequence ID" value="KAA8590463.1"/>
    <property type="molecule type" value="Genomic_DNA"/>
</dbReference>
<dbReference type="Proteomes" id="UP000327493">
    <property type="component" value="Chromosome 8"/>
</dbReference>
<comment type="caution">
    <text evidence="2">The sequence shown here is derived from an EMBL/GenBank/DDBJ whole genome shotgun (WGS) entry which is preliminary data.</text>
</comment>
<dbReference type="Pfam" id="PF00078">
    <property type="entry name" value="RVT_1"/>
    <property type="match status" value="1"/>
</dbReference>
<dbReference type="SUPFAM" id="SSF56672">
    <property type="entry name" value="DNA/RNA polymerases"/>
    <property type="match status" value="1"/>
</dbReference>
<dbReference type="InterPro" id="IPR000477">
    <property type="entry name" value="RT_dom"/>
</dbReference>
<keyword evidence="3" id="KW-1185">Reference proteome</keyword>
<feature type="non-terminal residue" evidence="2">
    <location>
        <position position="275"/>
    </location>
</feature>
<feature type="non-terminal residue" evidence="2">
    <location>
        <position position="1"/>
    </location>
</feature>